<dbReference type="PROSITE" id="PS50043">
    <property type="entry name" value="HTH_LUXR_2"/>
    <property type="match status" value="1"/>
</dbReference>
<proteinExistence type="predicted"/>
<protein>
    <recommendedName>
        <fullName evidence="2">HTH luxR-type domain-containing protein</fullName>
    </recommendedName>
</protein>
<keyword evidence="4" id="KW-1185">Reference proteome</keyword>
<evidence type="ECO:0000256" key="1">
    <source>
        <dbReference type="SAM" id="MobiDB-lite"/>
    </source>
</evidence>
<dbReference type="EMBL" id="PYHR01000002">
    <property type="protein sequence ID" value="PWD50307.1"/>
    <property type="molecule type" value="Genomic_DNA"/>
</dbReference>
<reference evidence="3 4" key="1">
    <citation type="submission" date="2018-03" db="EMBL/GenBank/DDBJ databases">
        <title>Genome assembly of novel Miniimonas species PCH200.</title>
        <authorList>
            <person name="Thakur V."/>
            <person name="Kumar V."/>
            <person name="Singh D."/>
        </authorList>
    </citation>
    <scope>NUCLEOTIDE SEQUENCE [LARGE SCALE GENOMIC DNA]</scope>
    <source>
        <strain evidence="3 4">PCH200</strain>
    </source>
</reference>
<dbReference type="Pfam" id="PF00196">
    <property type="entry name" value="GerE"/>
    <property type="match status" value="1"/>
</dbReference>
<comment type="caution">
    <text evidence="3">The sequence shown here is derived from an EMBL/GenBank/DDBJ whole genome shotgun (WGS) entry which is preliminary data.</text>
</comment>
<accession>A0A2U1ZTJ5</accession>
<dbReference type="CDD" id="cd06170">
    <property type="entry name" value="LuxR_C_like"/>
    <property type="match status" value="1"/>
</dbReference>
<dbReference type="Proteomes" id="UP000245166">
    <property type="component" value="Unassembled WGS sequence"/>
</dbReference>
<evidence type="ECO:0000259" key="2">
    <source>
        <dbReference type="PROSITE" id="PS50043"/>
    </source>
</evidence>
<dbReference type="Gene3D" id="1.10.10.10">
    <property type="entry name" value="Winged helix-like DNA-binding domain superfamily/Winged helix DNA-binding domain"/>
    <property type="match status" value="1"/>
</dbReference>
<gene>
    <name evidence="3" type="ORF">C8046_06180</name>
</gene>
<dbReference type="InterPro" id="IPR016032">
    <property type="entry name" value="Sig_transdc_resp-reg_C-effctor"/>
</dbReference>
<dbReference type="SUPFAM" id="SSF46894">
    <property type="entry name" value="C-terminal effector domain of the bipartite response regulators"/>
    <property type="match status" value="1"/>
</dbReference>
<dbReference type="InterPro" id="IPR000792">
    <property type="entry name" value="Tscrpt_reg_LuxR_C"/>
</dbReference>
<evidence type="ECO:0000313" key="3">
    <source>
        <dbReference type="EMBL" id="PWD50307.1"/>
    </source>
</evidence>
<dbReference type="AlphaFoldDB" id="A0A2U1ZTJ5"/>
<feature type="domain" description="HTH luxR-type" evidence="2">
    <location>
        <begin position="724"/>
        <end position="789"/>
    </location>
</feature>
<sequence length="809" mass="86826">MVEGVWVGVPGGSSRPAAWWGHALALLMDSGLLSEQVPELPEDPDELIPRVVRTLLRLGSSATLVVDDLDRLPEPLRASLLTVASSVPQLHLLASADASWEPEVSLPAVAVVADLELSVDDIARATGTSAEVATQLKRAILGRPAGLRMVSVMPVGQDDGLRTGAELVRTEHHVIRAHDAEVRRRVRALALQDLSSETEGVLRSWALADPVTDELARLLNPRVAVDDVMRAVVRAGLARVERQVGGDLIIRLAAPVRATLRQDASPEDRSIHVAHANWALARRDLPRALRAAGQADDLALAGLVLTTGGLPLLWEHGAILVEHFERTPVRRLQQHPVVALALGLALNSRRQHRLRAAELFITAAASARLNRSATPSDRALMATVESVALRLTGLADGGVAGARRAASALGQLDATGQAALGALRSDLLLHAGIGLLYGDLREEAVEAFEAGAAAAAPLEPNLHAWALLAGTAALRGDLDEARSWRDLALSRPWPPDKIDDYQGTYLRVAQVVLALEDGKPAEAEAWLDRIWPILPTVEHWSVLLQVRAFLDVRRGRPLEGLERMDRVRRSRRSRTGAPEPVLRRLDETAALLHLAAGQPAAAERVLRRTRREDAPGALARGRLALAQGRTDLALTRLARASSLGLTAPRLRVEHGALEAAALLRLGRSELAERAVLRLEAQLEASGLSFPLFLVPGAEGALLLQRFASTSQGERGGSPGSTASAIPEVPHLTPREEVVLRKLVDTASTVRIAQELVVSANTVKSQMRSLYRKLGATNRREALAAATSFGLLRRTEDDGEGSAVNLNEPS</sequence>
<name>A0A2U1ZTJ5_9MICO</name>
<feature type="region of interest" description="Disordered" evidence="1">
    <location>
        <begin position="710"/>
        <end position="729"/>
    </location>
</feature>
<dbReference type="GO" id="GO:0003677">
    <property type="term" value="F:DNA binding"/>
    <property type="evidence" value="ECO:0007669"/>
    <property type="project" value="InterPro"/>
</dbReference>
<evidence type="ECO:0000313" key="4">
    <source>
        <dbReference type="Proteomes" id="UP000245166"/>
    </source>
</evidence>
<dbReference type="InterPro" id="IPR036388">
    <property type="entry name" value="WH-like_DNA-bd_sf"/>
</dbReference>
<organism evidence="3 4">
    <name type="scientific">Serinibacter arcticus</name>
    <dbReference type="NCBI Taxonomy" id="1655435"/>
    <lineage>
        <taxon>Bacteria</taxon>
        <taxon>Bacillati</taxon>
        <taxon>Actinomycetota</taxon>
        <taxon>Actinomycetes</taxon>
        <taxon>Micrococcales</taxon>
        <taxon>Beutenbergiaceae</taxon>
        <taxon>Serinibacter</taxon>
    </lineage>
</organism>
<dbReference type="SMART" id="SM00421">
    <property type="entry name" value="HTH_LUXR"/>
    <property type="match status" value="1"/>
</dbReference>
<dbReference type="GO" id="GO:0006355">
    <property type="term" value="P:regulation of DNA-templated transcription"/>
    <property type="evidence" value="ECO:0007669"/>
    <property type="project" value="InterPro"/>
</dbReference>